<dbReference type="PANTHER" id="PTHR30486:SF6">
    <property type="entry name" value="TYPE IV PILUS RETRACTATION ATPASE PILT"/>
    <property type="match status" value="1"/>
</dbReference>
<dbReference type="EMBL" id="FQXC01000007">
    <property type="protein sequence ID" value="SHI00071.1"/>
    <property type="molecule type" value="Genomic_DNA"/>
</dbReference>
<dbReference type="InterPro" id="IPR001482">
    <property type="entry name" value="T2SS/T4SS_dom"/>
</dbReference>
<sequence>MSEASLPSSYLEQYLEPYRDLILGDDIIELAINPDGNVWIERQGAHAMERIDRTVEVAAAANLAATLVGDARARVSQKSPLVSGKIEYLERPLRIQVVVPPAVEHGAAISIRLFGVGGQTTFDPEYLFGKPVSLDDRRQSRVSEVEEIAKSDLSRALSSLVRHRLNLLVSGGTSTGKTTFARHLLKSVPDDERLITIEDAFELFPGQPNTVCLLAERVPTSQRSTNALLQASLRMRPDRIVVGELRGAEALTYLEAINTGHGGSVTTIHAETAELAIDRLAIMVLQAGTPLTFAEVQSYIRRSIDVIVQLGRDSGKRGVSEVLVVGTR</sequence>
<dbReference type="GO" id="GO:0016887">
    <property type="term" value="F:ATP hydrolysis activity"/>
    <property type="evidence" value="ECO:0007669"/>
    <property type="project" value="InterPro"/>
</dbReference>
<dbReference type="AlphaFoldDB" id="A0A1M5XJT9"/>
<dbReference type="OrthoDB" id="9810761at2"/>
<keyword evidence="4" id="KW-1185">Reference proteome</keyword>
<proteinExistence type="inferred from homology"/>
<dbReference type="RefSeq" id="WP_072779838.1">
    <property type="nucleotide sequence ID" value="NZ_FQXC01000007.1"/>
</dbReference>
<evidence type="ECO:0000259" key="2">
    <source>
        <dbReference type="Pfam" id="PF00437"/>
    </source>
</evidence>
<evidence type="ECO:0000313" key="3">
    <source>
        <dbReference type="EMBL" id="SHI00071.1"/>
    </source>
</evidence>
<dbReference type="PANTHER" id="PTHR30486">
    <property type="entry name" value="TWITCHING MOTILITY PROTEIN PILT"/>
    <property type="match status" value="1"/>
</dbReference>
<dbReference type="Gene3D" id="3.40.50.300">
    <property type="entry name" value="P-loop containing nucleotide triphosphate hydrolases"/>
    <property type="match status" value="1"/>
</dbReference>
<dbReference type="Pfam" id="PF00437">
    <property type="entry name" value="T2SSE"/>
    <property type="match status" value="1"/>
</dbReference>
<protein>
    <submittedName>
        <fullName evidence="3">Type IV secretion system protein VirB11</fullName>
    </submittedName>
</protein>
<comment type="similarity">
    <text evidence="1">Belongs to the GSP E family.</text>
</comment>
<evidence type="ECO:0000256" key="1">
    <source>
        <dbReference type="ARBA" id="ARBA00006611"/>
    </source>
</evidence>
<dbReference type="Proteomes" id="UP000184221">
    <property type="component" value="Unassembled WGS sequence"/>
</dbReference>
<dbReference type="InterPro" id="IPR027417">
    <property type="entry name" value="P-loop_NTPase"/>
</dbReference>
<organism evidence="3 4">
    <name type="scientific">Marivita hallyeonensis</name>
    <dbReference type="NCBI Taxonomy" id="996342"/>
    <lineage>
        <taxon>Bacteria</taxon>
        <taxon>Pseudomonadati</taxon>
        <taxon>Pseudomonadota</taxon>
        <taxon>Alphaproteobacteria</taxon>
        <taxon>Rhodobacterales</taxon>
        <taxon>Roseobacteraceae</taxon>
        <taxon>Marivita</taxon>
    </lineage>
</organism>
<dbReference type="Gene3D" id="3.30.450.90">
    <property type="match status" value="1"/>
</dbReference>
<dbReference type="CDD" id="cd01130">
    <property type="entry name" value="VirB11-like_ATPase"/>
    <property type="match status" value="1"/>
</dbReference>
<dbReference type="SUPFAM" id="SSF52540">
    <property type="entry name" value="P-loop containing nucleoside triphosphate hydrolases"/>
    <property type="match status" value="1"/>
</dbReference>
<gene>
    <name evidence="3" type="ORF">SAMN05443551_3969</name>
</gene>
<feature type="domain" description="Bacterial type II secretion system protein E" evidence="2">
    <location>
        <begin position="150"/>
        <end position="310"/>
    </location>
</feature>
<dbReference type="InterPro" id="IPR050921">
    <property type="entry name" value="T4SS_GSP_E_ATPase"/>
</dbReference>
<evidence type="ECO:0000313" key="4">
    <source>
        <dbReference type="Proteomes" id="UP000184221"/>
    </source>
</evidence>
<reference evidence="3 4" key="1">
    <citation type="submission" date="2016-11" db="EMBL/GenBank/DDBJ databases">
        <authorList>
            <person name="Jaros S."/>
            <person name="Januszkiewicz K."/>
            <person name="Wedrychowicz H."/>
        </authorList>
    </citation>
    <scope>NUCLEOTIDE SEQUENCE [LARGE SCALE GENOMIC DNA]</scope>
    <source>
        <strain evidence="3 4">DSM 29431</strain>
    </source>
</reference>
<name>A0A1M5XJT9_9RHOB</name>
<accession>A0A1M5XJT9</accession>
<dbReference type="STRING" id="996342.SAMN05443551_3969"/>